<dbReference type="SUPFAM" id="SSF54060">
    <property type="entry name" value="His-Me finger endonucleases"/>
    <property type="match status" value="1"/>
</dbReference>
<feature type="domain" description="ENPP1-3/EXOG-like endonuclease/phosphodiesterase" evidence="2">
    <location>
        <begin position="78"/>
        <end position="288"/>
    </location>
</feature>
<dbReference type="Proteomes" id="UP000682195">
    <property type="component" value="Chromosome 1"/>
</dbReference>
<evidence type="ECO:0000259" key="3">
    <source>
        <dbReference type="SMART" id="SM00892"/>
    </source>
</evidence>
<keyword evidence="4" id="KW-0378">Hydrolase</keyword>
<feature type="chain" id="PRO_5046484455" evidence="1">
    <location>
        <begin position="26"/>
        <end position="308"/>
    </location>
</feature>
<sequence>MNKIARNKTVWALIALIAVTFTSCSKEDDSTDTRRTEVTRNNTNSNFKDIRTATHRLEFPKLKGGSSTILTHKLNNGEINYSVEWDIEKKSNRWTCYQIYANNAQHVVKRKDQQSANLYPMDPLWTINSFFSFDPYRGSGYDHGHLCPSQDRVNSRESNDQTFYLSNMQPQVHGFNAGIWELMERKMRSYIAYTSGLKDTLFICRGGTIDKQEQYIYIRSKFIVPKYFFSAALMKYKVRGQGDWQYKAIGFWFRHESNNSTSLIPYVVSIKELEESTGIDFFCNLPDNIEREVESKTKEQMILTWNIR</sequence>
<dbReference type="InterPro" id="IPR001604">
    <property type="entry name" value="Endo_G_ENPP1-like_dom"/>
</dbReference>
<dbReference type="InterPro" id="IPR040255">
    <property type="entry name" value="Non-specific_endonuclease"/>
</dbReference>
<dbReference type="PROSITE" id="PS51257">
    <property type="entry name" value="PROKAR_LIPOPROTEIN"/>
    <property type="match status" value="1"/>
</dbReference>
<dbReference type="EMBL" id="CP072361">
    <property type="protein sequence ID" value="QUB75091.1"/>
    <property type="molecule type" value="Genomic_DNA"/>
</dbReference>
<dbReference type="InterPro" id="IPR044925">
    <property type="entry name" value="His-Me_finger_sf"/>
</dbReference>
<dbReference type="SMART" id="SM00892">
    <property type="entry name" value="Endonuclease_NS"/>
    <property type="match status" value="1"/>
</dbReference>
<evidence type="ECO:0000313" key="5">
    <source>
        <dbReference type="Proteomes" id="UP000682195"/>
    </source>
</evidence>
<proteinExistence type="predicted"/>
<dbReference type="Gene3D" id="3.40.570.10">
    <property type="entry name" value="Extracellular Endonuclease, subunit A"/>
    <property type="match status" value="1"/>
</dbReference>
<evidence type="ECO:0000259" key="2">
    <source>
        <dbReference type="SMART" id="SM00477"/>
    </source>
</evidence>
<keyword evidence="4" id="KW-0255">Endonuclease</keyword>
<keyword evidence="1" id="KW-0732">Signal</keyword>
<feature type="signal peptide" evidence="1">
    <location>
        <begin position="1"/>
        <end position="25"/>
    </location>
</feature>
<organism evidence="4 5">
    <name type="scientific">Prevotella melaninogenica</name>
    <dbReference type="NCBI Taxonomy" id="28132"/>
    <lineage>
        <taxon>Bacteria</taxon>
        <taxon>Pseudomonadati</taxon>
        <taxon>Bacteroidota</taxon>
        <taxon>Bacteroidia</taxon>
        <taxon>Bacteroidales</taxon>
        <taxon>Prevotellaceae</taxon>
        <taxon>Prevotella</taxon>
    </lineage>
</organism>
<feature type="domain" description="DNA/RNA non-specific endonuclease/pyrophosphatase/phosphodiesterase" evidence="3">
    <location>
        <begin position="77"/>
        <end position="288"/>
    </location>
</feature>
<dbReference type="SMART" id="SM00477">
    <property type="entry name" value="NUC"/>
    <property type="match status" value="1"/>
</dbReference>
<keyword evidence="5" id="KW-1185">Reference proteome</keyword>
<dbReference type="PANTHER" id="PTHR13966:SF5">
    <property type="entry name" value="ENDONUCLEASE G, MITOCHONDRIAL"/>
    <property type="match status" value="1"/>
</dbReference>
<gene>
    <name evidence="4" type="ORF">J5A58_06005</name>
</gene>
<accession>A0ABX7XNJ3</accession>
<dbReference type="GO" id="GO:0004519">
    <property type="term" value="F:endonuclease activity"/>
    <property type="evidence" value="ECO:0007669"/>
    <property type="project" value="UniProtKB-KW"/>
</dbReference>
<evidence type="ECO:0000256" key="1">
    <source>
        <dbReference type="SAM" id="SignalP"/>
    </source>
</evidence>
<evidence type="ECO:0000313" key="4">
    <source>
        <dbReference type="EMBL" id="QUB75091.1"/>
    </source>
</evidence>
<dbReference type="RefSeq" id="WP_211807200.1">
    <property type="nucleotide sequence ID" value="NZ_CP072361.1"/>
</dbReference>
<keyword evidence="4" id="KW-0540">Nuclease</keyword>
<dbReference type="InterPro" id="IPR020821">
    <property type="entry name" value="ENPP1-3/EXOG-like_nuc-like"/>
</dbReference>
<name>A0ABX7XNJ3_9BACT</name>
<dbReference type="Pfam" id="PF01223">
    <property type="entry name" value="Endonuclease_NS"/>
    <property type="match status" value="1"/>
</dbReference>
<dbReference type="PANTHER" id="PTHR13966">
    <property type="entry name" value="ENDONUCLEASE RELATED"/>
    <property type="match status" value="1"/>
</dbReference>
<reference evidence="4 5" key="1">
    <citation type="submission" date="2021-03" db="EMBL/GenBank/DDBJ databases">
        <title>Human Oral Microbial Genomes.</title>
        <authorList>
            <person name="Johnston C.D."/>
            <person name="Chen T."/>
            <person name="Dewhirst F.E."/>
        </authorList>
    </citation>
    <scope>NUCLEOTIDE SEQUENCE [LARGE SCALE GENOMIC DNA]</scope>
    <source>
        <strain evidence="4 5">F0054</strain>
    </source>
</reference>
<protein>
    <submittedName>
        <fullName evidence="4">DNA/RNA non-specific endonuclease</fullName>
    </submittedName>
</protein>
<dbReference type="InterPro" id="IPR044929">
    <property type="entry name" value="DNA/RNA_non-sp_Endonuclease_sf"/>
</dbReference>